<dbReference type="AlphaFoldDB" id="A0A9P4NLN1"/>
<feature type="compositionally biased region" description="Pro residues" evidence="5">
    <location>
        <begin position="219"/>
        <end position="237"/>
    </location>
</feature>
<evidence type="ECO:0000256" key="3">
    <source>
        <dbReference type="ARBA" id="ARBA00022989"/>
    </source>
</evidence>
<accession>A0A9P4NLN1</accession>
<evidence type="ECO:0000313" key="9">
    <source>
        <dbReference type="Proteomes" id="UP000800235"/>
    </source>
</evidence>
<feature type="region of interest" description="Disordered" evidence="5">
    <location>
        <begin position="162"/>
        <end position="263"/>
    </location>
</feature>
<feature type="transmembrane region" description="Helical" evidence="6">
    <location>
        <begin position="124"/>
        <end position="149"/>
    </location>
</feature>
<feature type="domain" description="MARVEL" evidence="7">
    <location>
        <begin position="14"/>
        <end position="148"/>
    </location>
</feature>
<dbReference type="Proteomes" id="UP000800235">
    <property type="component" value="Unassembled WGS sequence"/>
</dbReference>
<feature type="transmembrane region" description="Helical" evidence="6">
    <location>
        <begin position="47"/>
        <end position="65"/>
    </location>
</feature>
<reference evidence="8" key="1">
    <citation type="journal article" date="2020" name="Stud. Mycol.">
        <title>101 Dothideomycetes genomes: a test case for predicting lifestyles and emergence of pathogens.</title>
        <authorList>
            <person name="Haridas S."/>
            <person name="Albert R."/>
            <person name="Binder M."/>
            <person name="Bloem J."/>
            <person name="Labutti K."/>
            <person name="Salamov A."/>
            <person name="Andreopoulos B."/>
            <person name="Baker S."/>
            <person name="Barry K."/>
            <person name="Bills G."/>
            <person name="Bluhm B."/>
            <person name="Cannon C."/>
            <person name="Castanera R."/>
            <person name="Culley D."/>
            <person name="Daum C."/>
            <person name="Ezra D."/>
            <person name="Gonzalez J."/>
            <person name="Henrissat B."/>
            <person name="Kuo A."/>
            <person name="Liang C."/>
            <person name="Lipzen A."/>
            <person name="Lutzoni F."/>
            <person name="Magnuson J."/>
            <person name="Mondo S."/>
            <person name="Nolan M."/>
            <person name="Ohm R."/>
            <person name="Pangilinan J."/>
            <person name="Park H.-J."/>
            <person name="Ramirez L."/>
            <person name="Alfaro M."/>
            <person name="Sun H."/>
            <person name="Tritt A."/>
            <person name="Yoshinaga Y."/>
            <person name="Zwiers L.-H."/>
            <person name="Turgeon B."/>
            <person name="Goodwin S."/>
            <person name="Spatafora J."/>
            <person name="Crous P."/>
            <person name="Grigoriev I."/>
        </authorList>
    </citation>
    <scope>NUCLEOTIDE SEQUENCE</scope>
    <source>
        <strain evidence="8">CBS 130266</strain>
    </source>
</reference>
<evidence type="ECO:0000256" key="4">
    <source>
        <dbReference type="ARBA" id="ARBA00023136"/>
    </source>
</evidence>
<keyword evidence="9" id="KW-1185">Reference proteome</keyword>
<protein>
    <recommendedName>
        <fullName evidence="7">MARVEL domain-containing protein</fullName>
    </recommendedName>
</protein>
<dbReference type="Pfam" id="PF01284">
    <property type="entry name" value="MARVEL"/>
    <property type="match status" value="1"/>
</dbReference>
<keyword evidence="4 6" id="KW-0472">Membrane</keyword>
<evidence type="ECO:0000256" key="1">
    <source>
        <dbReference type="ARBA" id="ARBA00004141"/>
    </source>
</evidence>
<sequence length="263" mass="28795">MSEAHIIQMPKGFLVLRIFQLVFALFTVALMAFLIAQTIGFTFSSTAYGIFCGVITLLYVIYTIVSERAVKAAYNMYAIIALDALMVVFWLSAMGSLAALRASFNIPVDIISKRYITTYAGGTWLAILAVSAAIAAIEMVLFIVSLVLYGIRVHHHRTEAANASGATVQKNEQPQQEYQNPTQTYQQPSQPQYQQQYTQGPQNGFAPVSPVQQPYQPAKSPPPTQQYPTPTQSPAPQPQYAQPAPQYPVMAPPQGYAEAPGGK</sequence>
<evidence type="ECO:0000259" key="7">
    <source>
        <dbReference type="Pfam" id="PF01284"/>
    </source>
</evidence>
<comment type="caution">
    <text evidence="8">The sequence shown here is derived from an EMBL/GenBank/DDBJ whole genome shotgun (WGS) entry which is preliminary data.</text>
</comment>
<gene>
    <name evidence="8" type="ORF">EJ08DRAFT_680972</name>
</gene>
<proteinExistence type="predicted"/>
<evidence type="ECO:0000256" key="5">
    <source>
        <dbReference type="SAM" id="MobiDB-lite"/>
    </source>
</evidence>
<dbReference type="PANTHER" id="PTHR37451:SF4">
    <property type="entry name" value="MARVEL DOMAIN-CONTAINING PROTEIN"/>
    <property type="match status" value="1"/>
</dbReference>
<comment type="subcellular location">
    <subcellularLocation>
        <location evidence="1">Membrane</location>
        <topology evidence="1">Multi-pass membrane protein</topology>
    </subcellularLocation>
</comment>
<organism evidence="8 9">
    <name type="scientific">Tothia fuscella</name>
    <dbReference type="NCBI Taxonomy" id="1048955"/>
    <lineage>
        <taxon>Eukaryota</taxon>
        <taxon>Fungi</taxon>
        <taxon>Dikarya</taxon>
        <taxon>Ascomycota</taxon>
        <taxon>Pezizomycotina</taxon>
        <taxon>Dothideomycetes</taxon>
        <taxon>Pleosporomycetidae</taxon>
        <taxon>Venturiales</taxon>
        <taxon>Cylindrosympodiaceae</taxon>
        <taxon>Tothia</taxon>
    </lineage>
</organism>
<name>A0A9P4NLN1_9PEZI</name>
<feature type="transmembrane region" description="Helical" evidence="6">
    <location>
        <begin position="77"/>
        <end position="104"/>
    </location>
</feature>
<dbReference type="GO" id="GO:0016020">
    <property type="term" value="C:membrane"/>
    <property type="evidence" value="ECO:0007669"/>
    <property type="project" value="UniProtKB-SubCell"/>
</dbReference>
<feature type="compositionally biased region" description="Low complexity" evidence="5">
    <location>
        <begin position="238"/>
        <end position="254"/>
    </location>
</feature>
<dbReference type="OrthoDB" id="5325022at2759"/>
<dbReference type="PANTHER" id="PTHR37451">
    <property type="entry name" value="MARVEL DOMAIN"/>
    <property type="match status" value="1"/>
</dbReference>
<evidence type="ECO:0000313" key="8">
    <source>
        <dbReference type="EMBL" id="KAF2427374.1"/>
    </source>
</evidence>
<feature type="transmembrane region" description="Helical" evidence="6">
    <location>
        <begin position="12"/>
        <end position="35"/>
    </location>
</feature>
<keyword evidence="2 6" id="KW-0812">Transmembrane</keyword>
<evidence type="ECO:0000256" key="6">
    <source>
        <dbReference type="SAM" id="Phobius"/>
    </source>
</evidence>
<keyword evidence="3 6" id="KW-1133">Transmembrane helix</keyword>
<dbReference type="EMBL" id="MU007060">
    <property type="protein sequence ID" value="KAF2427374.1"/>
    <property type="molecule type" value="Genomic_DNA"/>
</dbReference>
<feature type="compositionally biased region" description="Low complexity" evidence="5">
    <location>
        <begin position="173"/>
        <end position="202"/>
    </location>
</feature>
<dbReference type="InterPro" id="IPR008253">
    <property type="entry name" value="Marvel"/>
</dbReference>
<evidence type="ECO:0000256" key="2">
    <source>
        <dbReference type="ARBA" id="ARBA00022692"/>
    </source>
</evidence>